<evidence type="ECO:0000313" key="1">
    <source>
        <dbReference type="EMBL" id="GAC92554.1"/>
    </source>
</evidence>
<dbReference type="AlphaFoldDB" id="R9NVQ4"/>
<dbReference type="Proteomes" id="UP000014071">
    <property type="component" value="Unassembled WGS sequence"/>
</dbReference>
<keyword evidence="2" id="KW-1185">Reference proteome</keyword>
<accession>R9NVQ4</accession>
<dbReference type="HOGENOM" id="CLU_1185469_0_0_1"/>
<dbReference type="RefSeq" id="XP_012186141.1">
    <property type="nucleotide sequence ID" value="XM_012330751.1"/>
</dbReference>
<reference evidence="2" key="1">
    <citation type="journal article" date="2013" name="Genome Announc.">
        <title>Draft genome sequence of the basidiomycetous yeast-like fungus Pseudozyma hubeiensis SY62, which produces an abundant amount of the biosurfactant mannosylerythritol lipids.</title>
        <authorList>
            <person name="Konishi M."/>
            <person name="Hatada Y."/>
            <person name="Horiuchi J."/>
        </authorList>
    </citation>
    <scope>NUCLEOTIDE SEQUENCE [LARGE SCALE GENOMIC DNA]</scope>
    <source>
        <strain evidence="2">SY62</strain>
    </source>
</reference>
<evidence type="ECO:0000313" key="2">
    <source>
        <dbReference type="Proteomes" id="UP000014071"/>
    </source>
</evidence>
<dbReference type="EMBL" id="DF238767">
    <property type="protein sequence ID" value="GAC92554.1"/>
    <property type="molecule type" value="Genomic_DNA"/>
</dbReference>
<name>R9NVQ4_PSEHS</name>
<gene>
    <name evidence="1" type="ORF">PHSY_000108</name>
</gene>
<proteinExistence type="predicted"/>
<sequence length="234" mass="26028">MFASPKTLAASKTRVALPERTYSAQYNRRGSRLLYAALKRQALSGSRSSSQCRCSSSPPKPTRHCSRVSVLRGRLALRYLCAHCPRTPLLRRTGWSSSQPATPLPFTIRSNPHPLIRINILASPLLFSTRLISDIHFPNQRERLTVAPFGIRRSNCLCIQSNSAPQSSSPASLAVQASSVPKKSPAIHIIVLSIPIHLTVIHHPTTCYLCSSAPFRWTSLRLRHSFRPPRSFTT</sequence>
<protein>
    <submittedName>
        <fullName evidence="1">Uncharacterized protein</fullName>
    </submittedName>
</protein>
<organism evidence="1 2">
    <name type="scientific">Pseudozyma hubeiensis (strain SY62)</name>
    <name type="common">Yeast</name>
    <dbReference type="NCBI Taxonomy" id="1305764"/>
    <lineage>
        <taxon>Eukaryota</taxon>
        <taxon>Fungi</taxon>
        <taxon>Dikarya</taxon>
        <taxon>Basidiomycota</taxon>
        <taxon>Ustilaginomycotina</taxon>
        <taxon>Ustilaginomycetes</taxon>
        <taxon>Ustilaginales</taxon>
        <taxon>Ustilaginaceae</taxon>
        <taxon>Pseudozyma</taxon>
    </lineage>
</organism>
<dbReference type="GeneID" id="24105420"/>